<dbReference type="Proteomes" id="UP000184322">
    <property type="component" value="Chromosome"/>
</dbReference>
<feature type="chain" id="PRO_5009858831" description="Lipoprotein" evidence="1">
    <location>
        <begin position="24"/>
        <end position="295"/>
    </location>
</feature>
<dbReference type="STRING" id="48003.BLA55_03205"/>
<reference evidence="3" key="1">
    <citation type="submission" date="2016-10" db="EMBL/GenBank/DDBJ databases">
        <authorList>
            <person name="Beylefeld A."/>
            <person name="Abolnik C."/>
        </authorList>
    </citation>
    <scope>NUCLEOTIDE SEQUENCE [LARGE SCALE GENOMIC DNA]</scope>
    <source>
        <strain evidence="3">B359_6</strain>
    </source>
</reference>
<dbReference type="EMBL" id="CP017813">
    <property type="protein sequence ID" value="APJ38643.1"/>
    <property type="molecule type" value="Genomic_DNA"/>
</dbReference>
<name>A0A1L4FSQ7_9BACT</name>
<keyword evidence="3" id="KW-1185">Reference proteome</keyword>
<keyword evidence="1" id="KW-0732">Signal</keyword>
<protein>
    <recommendedName>
        <fullName evidence="4">Lipoprotein</fullName>
    </recommendedName>
</protein>
<sequence length="295" mass="34593">MKSKIIKNLVLFSFFGTTLSAISCSNTSINKRHDLKIDVQTSHDEFEIFVQNKMIQELLKLCFGHDSNAANEYVNQQKELKKDYKMQISAALRYANHITYSLNTTRSGIWGYPKAETLEVADAKIEELLSKNWLFYLFNLNKMIFVQDEDDTGNDQESVARREEADENSLLYKNFYNPKSNKIIDYVIQKYSDDDYSSEFYIYFLTNEGFIFKINLTIYKEQQKPEISIFGYIYTFPKLLESKNKLRDFDLKKYILDTQSFADYDLYGSNTSEILFYDNYGGTKLVYVLADLKTD</sequence>
<evidence type="ECO:0008006" key="4">
    <source>
        <dbReference type="Google" id="ProtNLM"/>
    </source>
</evidence>
<proteinExistence type="predicted"/>
<evidence type="ECO:0000256" key="1">
    <source>
        <dbReference type="SAM" id="SignalP"/>
    </source>
</evidence>
<evidence type="ECO:0000313" key="2">
    <source>
        <dbReference type="EMBL" id="APJ38643.1"/>
    </source>
</evidence>
<evidence type="ECO:0000313" key="3">
    <source>
        <dbReference type="Proteomes" id="UP000184322"/>
    </source>
</evidence>
<dbReference type="OrthoDB" id="398178at2"/>
<gene>
    <name evidence="2" type="ORF">BLA55_03205</name>
</gene>
<organism evidence="2 3">
    <name type="scientific">Mycoplasmopsis pullorum</name>
    <dbReference type="NCBI Taxonomy" id="48003"/>
    <lineage>
        <taxon>Bacteria</taxon>
        <taxon>Bacillati</taxon>
        <taxon>Mycoplasmatota</taxon>
        <taxon>Mycoplasmoidales</taxon>
        <taxon>Metamycoplasmataceae</taxon>
        <taxon>Mycoplasmopsis</taxon>
    </lineage>
</organism>
<dbReference type="AlphaFoldDB" id="A0A1L4FSQ7"/>
<dbReference type="RefSeq" id="WP_073372647.1">
    <property type="nucleotide sequence ID" value="NZ_CP017813.1"/>
</dbReference>
<dbReference type="PROSITE" id="PS51257">
    <property type="entry name" value="PROKAR_LIPOPROTEIN"/>
    <property type="match status" value="1"/>
</dbReference>
<feature type="signal peptide" evidence="1">
    <location>
        <begin position="1"/>
        <end position="23"/>
    </location>
</feature>
<dbReference type="NCBIfam" id="TIGR04313">
    <property type="entry name" value="aro_clust_Mycop"/>
    <property type="match status" value="1"/>
</dbReference>
<dbReference type="InterPro" id="IPR027593">
    <property type="entry name" value="Aro_clust"/>
</dbReference>
<accession>A0A1L4FSQ7</accession>
<dbReference type="KEGG" id="mpul:BLA55_03205"/>